<feature type="domain" description="Phage head morphogenesis" evidence="1">
    <location>
        <begin position="100"/>
        <end position="180"/>
    </location>
</feature>
<dbReference type="RefSeq" id="WP_197939205.1">
    <property type="nucleotide sequence ID" value="NZ_CP065713.1"/>
</dbReference>
<evidence type="ECO:0000259" key="1">
    <source>
        <dbReference type="Pfam" id="PF04233"/>
    </source>
</evidence>
<name>A0A7T3ABL7_SPHPI</name>
<dbReference type="InterPro" id="IPR041301">
    <property type="entry name" value="PBECR3"/>
</dbReference>
<reference evidence="3 4" key="1">
    <citation type="submission" date="2020-12" db="EMBL/GenBank/DDBJ databases">
        <title>FDA dAtabase for Regulatory Grade micrObial Sequences (FDA-ARGOS): Supporting development and validation of Infectious Disease Dx tests.</title>
        <authorList>
            <person name="Sproer C."/>
            <person name="Gronow S."/>
            <person name="Severitt S."/>
            <person name="Schroder I."/>
            <person name="Tallon L."/>
            <person name="Sadzewicz L."/>
            <person name="Zhao X."/>
            <person name="Boylan J."/>
            <person name="Ott S."/>
            <person name="Bowen H."/>
            <person name="Vavikolanu K."/>
            <person name="Mehta A."/>
            <person name="Aluvathingal J."/>
            <person name="Nadendla S."/>
            <person name="Lowell S."/>
            <person name="Myers T."/>
            <person name="Yan Y."/>
            <person name="Sichtig H."/>
        </authorList>
    </citation>
    <scope>NUCLEOTIDE SEQUENCE [LARGE SCALE GENOMIC DNA]</scope>
    <source>
        <strain evidence="3 4">FDAARGOS_881</strain>
    </source>
</reference>
<dbReference type="EMBL" id="CP065713">
    <property type="protein sequence ID" value="QPT09706.1"/>
    <property type="molecule type" value="Genomic_DNA"/>
</dbReference>
<organism evidence="3 4">
    <name type="scientific">Sphingomonas paucimobilis</name>
    <name type="common">Pseudomonas paucimobilis</name>
    <dbReference type="NCBI Taxonomy" id="13689"/>
    <lineage>
        <taxon>Bacteria</taxon>
        <taxon>Pseudomonadati</taxon>
        <taxon>Pseudomonadota</taxon>
        <taxon>Alphaproteobacteria</taxon>
        <taxon>Sphingomonadales</taxon>
        <taxon>Sphingomonadaceae</taxon>
        <taxon>Sphingomonas</taxon>
    </lineage>
</organism>
<evidence type="ECO:0000313" key="4">
    <source>
        <dbReference type="Proteomes" id="UP000594836"/>
    </source>
</evidence>
<protein>
    <submittedName>
        <fullName evidence="3">Phage head protein</fullName>
    </submittedName>
</protein>
<feature type="domain" description="Phage-Barnase-EndoU-ColicinE5/D-RelE like nuclease 3" evidence="2">
    <location>
        <begin position="327"/>
        <end position="417"/>
    </location>
</feature>
<proteinExistence type="predicted"/>
<dbReference type="InterPro" id="IPR006528">
    <property type="entry name" value="Phage_head_morphogenesis_dom"/>
</dbReference>
<dbReference type="Pfam" id="PF18812">
    <property type="entry name" value="PBECR3"/>
    <property type="match status" value="1"/>
</dbReference>
<evidence type="ECO:0000313" key="3">
    <source>
        <dbReference type="EMBL" id="QPT09706.1"/>
    </source>
</evidence>
<dbReference type="AlphaFoldDB" id="A0A7T3ABL7"/>
<evidence type="ECO:0000259" key="2">
    <source>
        <dbReference type="Pfam" id="PF18812"/>
    </source>
</evidence>
<dbReference type="Proteomes" id="UP000594836">
    <property type="component" value="Chromosome"/>
</dbReference>
<dbReference type="Pfam" id="PF04233">
    <property type="entry name" value="Phage_Mu_F"/>
    <property type="match status" value="1"/>
</dbReference>
<sequence>MPEQPSVVAGVLRRPFAEQVAYFRGKLGNLVPTKRWDDIARQEHDTAFMVAGAQKADLLADLAAAVDRAVVEDKSLDAFRKDFDAAVERHDWHGWTGEDTKMGRAWRTRTIYRTNASVSYSAGRRAQLEAGNFKYWVYRHGGSHEPRPEHLALDGIALPPDHPFWQTFFPPSDWGCSCYVVGARTAAGVRRLGGDPDKQLPDWWDKIDPRTGGPVGIGKGWDYAPGASVSQTVQAIAGKVRQWDYQIAKAFMADLPQASRDALGDAYRRLPSVADDARRYARRILGEGGEAIVQPVWTLGGVTSDQVRAIEAALPGLDAKLGAMDFSIAQSDVLHVRNAHGDAAKEAKRGQIAVTIDDYRHLPEIVSAPDAVEEAGQSDAGEPLVRYVKVIDGRRYFAVFAVRRGRKTLGLKTLYIREE</sequence>
<gene>
    <name evidence="3" type="ORF">I6G38_05475</name>
</gene>
<accession>A0A7T3ABL7</accession>